<feature type="DNA-binding region" description="H-T-H motif" evidence="4">
    <location>
        <begin position="37"/>
        <end position="56"/>
    </location>
</feature>
<dbReference type="EMBL" id="JBIAMX010000016">
    <property type="protein sequence ID" value="MFF0545869.1"/>
    <property type="molecule type" value="Genomic_DNA"/>
</dbReference>
<dbReference type="InterPro" id="IPR009057">
    <property type="entry name" value="Homeodomain-like_sf"/>
</dbReference>
<name>A0ABW6PTZ0_9NOCA</name>
<evidence type="ECO:0000256" key="1">
    <source>
        <dbReference type="ARBA" id="ARBA00023015"/>
    </source>
</evidence>
<gene>
    <name evidence="6" type="ORF">ACFYTF_23810</name>
</gene>
<proteinExistence type="predicted"/>
<dbReference type="RefSeq" id="WP_387702301.1">
    <property type="nucleotide sequence ID" value="NZ_JBIAMX010000016.1"/>
</dbReference>
<reference evidence="6 7" key="1">
    <citation type="submission" date="2024-10" db="EMBL/GenBank/DDBJ databases">
        <title>The Natural Products Discovery Center: Release of the First 8490 Sequenced Strains for Exploring Actinobacteria Biosynthetic Diversity.</title>
        <authorList>
            <person name="Kalkreuter E."/>
            <person name="Kautsar S.A."/>
            <person name="Yang D."/>
            <person name="Bader C.D."/>
            <person name="Teijaro C.N."/>
            <person name="Fluegel L."/>
            <person name="Davis C.M."/>
            <person name="Simpson J.R."/>
            <person name="Lauterbach L."/>
            <person name="Steele A.D."/>
            <person name="Gui C."/>
            <person name="Meng S."/>
            <person name="Li G."/>
            <person name="Viehrig K."/>
            <person name="Ye F."/>
            <person name="Su P."/>
            <person name="Kiefer A.F."/>
            <person name="Nichols A."/>
            <person name="Cepeda A.J."/>
            <person name="Yan W."/>
            <person name="Fan B."/>
            <person name="Jiang Y."/>
            <person name="Adhikari A."/>
            <person name="Zheng C.-J."/>
            <person name="Schuster L."/>
            <person name="Cowan T.M."/>
            <person name="Smanski M.J."/>
            <person name="Chevrette M.G."/>
            <person name="De Carvalho L.P.S."/>
            <person name="Shen B."/>
        </authorList>
    </citation>
    <scope>NUCLEOTIDE SEQUENCE [LARGE SCALE GENOMIC DNA]</scope>
    <source>
        <strain evidence="6 7">NPDC004045</strain>
    </source>
</reference>
<evidence type="ECO:0000256" key="4">
    <source>
        <dbReference type="PROSITE-ProRule" id="PRU00335"/>
    </source>
</evidence>
<dbReference type="InterPro" id="IPR001647">
    <property type="entry name" value="HTH_TetR"/>
</dbReference>
<dbReference type="PANTHER" id="PTHR30055">
    <property type="entry name" value="HTH-TYPE TRANSCRIPTIONAL REGULATOR RUTR"/>
    <property type="match status" value="1"/>
</dbReference>
<keyword evidence="7" id="KW-1185">Reference proteome</keyword>
<dbReference type="Proteomes" id="UP001601444">
    <property type="component" value="Unassembled WGS sequence"/>
</dbReference>
<dbReference type="Gene3D" id="1.10.357.10">
    <property type="entry name" value="Tetracycline Repressor, domain 2"/>
    <property type="match status" value="1"/>
</dbReference>
<feature type="domain" description="HTH tetR-type" evidence="5">
    <location>
        <begin position="15"/>
        <end position="74"/>
    </location>
</feature>
<evidence type="ECO:0000313" key="7">
    <source>
        <dbReference type="Proteomes" id="UP001601444"/>
    </source>
</evidence>
<keyword evidence="1" id="KW-0805">Transcription regulation</keyword>
<dbReference type="PANTHER" id="PTHR30055:SF234">
    <property type="entry name" value="HTH-TYPE TRANSCRIPTIONAL REGULATOR BETI"/>
    <property type="match status" value="1"/>
</dbReference>
<dbReference type="SUPFAM" id="SSF46689">
    <property type="entry name" value="Homeodomain-like"/>
    <property type="match status" value="1"/>
</dbReference>
<evidence type="ECO:0000313" key="6">
    <source>
        <dbReference type="EMBL" id="MFF0545869.1"/>
    </source>
</evidence>
<evidence type="ECO:0000259" key="5">
    <source>
        <dbReference type="PROSITE" id="PS50977"/>
    </source>
</evidence>
<dbReference type="PRINTS" id="PR00455">
    <property type="entry name" value="HTHTETR"/>
</dbReference>
<dbReference type="Pfam" id="PF00440">
    <property type="entry name" value="TetR_N"/>
    <property type="match status" value="1"/>
</dbReference>
<evidence type="ECO:0000256" key="2">
    <source>
        <dbReference type="ARBA" id="ARBA00023125"/>
    </source>
</evidence>
<evidence type="ECO:0000256" key="3">
    <source>
        <dbReference type="ARBA" id="ARBA00023163"/>
    </source>
</evidence>
<dbReference type="InterPro" id="IPR050109">
    <property type="entry name" value="HTH-type_TetR-like_transc_reg"/>
</dbReference>
<protein>
    <submittedName>
        <fullName evidence="6">TetR/AcrR family transcriptional regulator</fullName>
    </submittedName>
</protein>
<keyword evidence="2 4" id="KW-0238">DNA-binding</keyword>
<dbReference type="PROSITE" id="PS50977">
    <property type="entry name" value="HTH_TETR_2"/>
    <property type="match status" value="1"/>
</dbReference>
<accession>A0ABW6PTZ0</accession>
<comment type="caution">
    <text evidence="6">The sequence shown here is derived from an EMBL/GenBank/DDBJ whole genome shotgun (WGS) entry which is preliminary data.</text>
</comment>
<sequence>MRRHGWSGTVPATDSEAVERILAATRAVVERSGATCSMAEIARELGVTRQTVYRYFPNADALLAATALAETGRFLDALAEHLGAIADPAEAVVEGIAHALETLPDDRYLGPLLTPGRGSALSAGMTSDAALVLGRGILERTAVDWEAAGITGGRLDDLVEHMLRMVGSFVLDPGGPARDGAAVREYLRTWVAPAVRALGTSDSLVSADAGPRAIFDNSAPNAPESASAPR</sequence>
<keyword evidence="3" id="KW-0804">Transcription</keyword>
<organism evidence="6 7">
    <name type="scientific">Nocardia thailandica</name>
    <dbReference type="NCBI Taxonomy" id="257275"/>
    <lineage>
        <taxon>Bacteria</taxon>
        <taxon>Bacillati</taxon>
        <taxon>Actinomycetota</taxon>
        <taxon>Actinomycetes</taxon>
        <taxon>Mycobacteriales</taxon>
        <taxon>Nocardiaceae</taxon>
        <taxon>Nocardia</taxon>
    </lineage>
</organism>